<evidence type="ECO:0000313" key="2">
    <source>
        <dbReference type="Proteomes" id="UP001283361"/>
    </source>
</evidence>
<accession>A0AAE1B335</accession>
<reference evidence="1" key="1">
    <citation type="journal article" date="2023" name="G3 (Bethesda)">
        <title>A reference genome for the long-term kleptoplast-retaining sea slug Elysia crispata morphotype clarki.</title>
        <authorList>
            <person name="Eastman K.E."/>
            <person name="Pendleton A.L."/>
            <person name="Shaikh M.A."/>
            <person name="Suttiyut T."/>
            <person name="Ogas R."/>
            <person name="Tomko P."/>
            <person name="Gavelis G."/>
            <person name="Widhalm J.R."/>
            <person name="Wisecaver J.H."/>
        </authorList>
    </citation>
    <scope>NUCLEOTIDE SEQUENCE</scope>
    <source>
        <strain evidence="1">ECLA1</strain>
    </source>
</reference>
<evidence type="ECO:0000313" key="1">
    <source>
        <dbReference type="EMBL" id="KAK3798006.1"/>
    </source>
</evidence>
<dbReference type="AlphaFoldDB" id="A0AAE1B335"/>
<protein>
    <submittedName>
        <fullName evidence="1">Uncharacterized protein</fullName>
    </submittedName>
</protein>
<gene>
    <name evidence="1" type="ORF">RRG08_034567</name>
</gene>
<proteinExistence type="predicted"/>
<dbReference type="Proteomes" id="UP001283361">
    <property type="component" value="Unassembled WGS sequence"/>
</dbReference>
<keyword evidence="2" id="KW-1185">Reference proteome</keyword>
<sequence>MKFKEKLRVPLGFFNQSPKHIIEFYWNTSFIELINMNECDLEAILDLLAKEELHPEPCICTTHPLTLGHSHLSSITKTFLAV</sequence>
<name>A0AAE1B335_9GAST</name>
<dbReference type="EMBL" id="JAWDGP010000724">
    <property type="protein sequence ID" value="KAK3798006.1"/>
    <property type="molecule type" value="Genomic_DNA"/>
</dbReference>
<organism evidence="1 2">
    <name type="scientific">Elysia crispata</name>
    <name type="common">lettuce slug</name>
    <dbReference type="NCBI Taxonomy" id="231223"/>
    <lineage>
        <taxon>Eukaryota</taxon>
        <taxon>Metazoa</taxon>
        <taxon>Spiralia</taxon>
        <taxon>Lophotrochozoa</taxon>
        <taxon>Mollusca</taxon>
        <taxon>Gastropoda</taxon>
        <taxon>Heterobranchia</taxon>
        <taxon>Euthyneura</taxon>
        <taxon>Panpulmonata</taxon>
        <taxon>Sacoglossa</taxon>
        <taxon>Placobranchoidea</taxon>
        <taxon>Plakobranchidae</taxon>
        <taxon>Elysia</taxon>
    </lineage>
</organism>
<comment type="caution">
    <text evidence="1">The sequence shown here is derived from an EMBL/GenBank/DDBJ whole genome shotgun (WGS) entry which is preliminary data.</text>
</comment>